<dbReference type="OrthoDB" id="1749844at2759"/>
<dbReference type="EMBL" id="SSTD01014204">
    <property type="protein sequence ID" value="TYK04521.1"/>
    <property type="molecule type" value="Genomic_DNA"/>
</dbReference>
<sequence length="78" mass="8740">MKAMNSEALSIVGIETGTIPTETQKVLNEYVDLMSLELPKTQPLRRGIDHEIELVPRIKPPTKNAYRMAPPELAGLRK</sequence>
<proteinExistence type="predicted"/>
<evidence type="ECO:0000313" key="4">
    <source>
        <dbReference type="Proteomes" id="UP000321947"/>
    </source>
</evidence>
<protein>
    <submittedName>
        <fullName evidence="1">Reverse transcriptase</fullName>
    </submittedName>
</protein>
<evidence type="ECO:0000313" key="2">
    <source>
        <dbReference type="EMBL" id="TYK04521.1"/>
    </source>
</evidence>
<name>A0A5A7UA31_CUCMM</name>
<dbReference type="GO" id="GO:0003964">
    <property type="term" value="F:RNA-directed DNA polymerase activity"/>
    <property type="evidence" value="ECO:0007669"/>
    <property type="project" value="UniProtKB-KW"/>
</dbReference>
<accession>A0A5A7UA31</accession>
<gene>
    <name evidence="2" type="ORF">E5676_scaffold409G001380</name>
    <name evidence="1" type="ORF">E6C27_scaffold60G005400</name>
</gene>
<evidence type="ECO:0000313" key="1">
    <source>
        <dbReference type="EMBL" id="KAA0052040.1"/>
    </source>
</evidence>
<reference evidence="3 4" key="1">
    <citation type="submission" date="2019-08" db="EMBL/GenBank/DDBJ databases">
        <title>Draft genome sequences of two oriental melons (Cucumis melo L. var makuwa).</title>
        <authorList>
            <person name="Kwon S.-Y."/>
        </authorList>
    </citation>
    <scope>NUCLEOTIDE SEQUENCE [LARGE SCALE GENOMIC DNA]</scope>
    <source>
        <strain evidence="4">cv. Chang Bougi</strain>
        <strain evidence="3">cv. SW 3</strain>
        <tissue evidence="1">Leaf</tissue>
    </source>
</reference>
<dbReference type="Proteomes" id="UP000321947">
    <property type="component" value="Unassembled WGS sequence"/>
</dbReference>
<organism evidence="1 3">
    <name type="scientific">Cucumis melo var. makuwa</name>
    <name type="common">Oriental melon</name>
    <dbReference type="NCBI Taxonomy" id="1194695"/>
    <lineage>
        <taxon>Eukaryota</taxon>
        <taxon>Viridiplantae</taxon>
        <taxon>Streptophyta</taxon>
        <taxon>Embryophyta</taxon>
        <taxon>Tracheophyta</taxon>
        <taxon>Spermatophyta</taxon>
        <taxon>Magnoliopsida</taxon>
        <taxon>eudicotyledons</taxon>
        <taxon>Gunneridae</taxon>
        <taxon>Pentapetalae</taxon>
        <taxon>rosids</taxon>
        <taxon>fabids</taxon>
        <taxon>Cucurbitales</taxon>
        <taxon>Cucurbitaceae</taxon>
        <taxon>Benincaseae</taxon>
        <taxon>Cucumis</taxon>
    </lineage>
</organism>
<keyword evidence="1" id="KW-0548">Nucleotidyltransferase</keyword>
<dbReference type="EMBL" id="SSTE01011134">
    <property type="protein sequence ID" value="KAA0052040.1"/>
    <property type="molecule type" value="Genomic_DNA"/>
</dbReference>
<keyword evidence="1" id="KW-0808">Transferase</keyword>
<dbReference type="AlphaFoldDB" id="A0A5A7UA31"/>
<evidence type="ECO:0000313" key="3">
    <source>
        <dbReference type="Proteomes" id="UP000321393"/>
    </source>
</evidence>
<keyword evidence="1" id="KW-0695">RNA-directed DNA polymerase</keyword>
<comment type="caution">
    <text evidence="1">The sequence shown here is derived from an EMBL/GenBank/DDBJ whole genome shotgun (WGS) entry which is preliminary data.</text>
</comment>
<dbReference type="Proteomes" id="UP000321393">
    <property type="component" value="Unassembled WGS sequence"/>
</dbReference>